<feature type="compositionally biased region" description="Polar residues" evidence="1">
    <location>
        <begin position="206"/>
        <end position="218"/>
    </location>
</feature>
<evidence type="ECO:0000313" key="2">
    <source>
        <dbReference type="EMBL" id="CAB4867627.1"/>
    </source>
</evidence>
<evidence type="ECO:0000256" key="1">
    <source>
        <dbReference type="SAM" id="MobiDB-lite"/>
    </source>
</evidence>
<feature type="compositionally biased region" description="Polar residues" evidence="1">
    <location>
        <begin position="1"/>
        <end position="20"/>
    </location>
</feature>
<feature type="region of interest" description="Disordered" evidence="1">
    <location>
        <begin position="1"/>
        <end position="25"/>
    </location>
</feature>
<dbReference type="EMBL" id="CAFBLS010000046">
    <property type="protein sequence ID" value="CAB4867627.1"/>
    <property type="molecule type" value="Genomic_DNA"/>
</dbReference>
<protein>
    <submittedName>
        <fullName evidence="2">Unannotated protein</fullName>
    </submittedName>
</protein>
<feature type="region of interest" description="Disordered" evidence="1">
    <location>
        <begin position="205"/>
        <end position="234"/>
    </location>
</feature>
<proteinExistence type="predicted"/>
<name>A0A6J7DA80_9ZZZZ</name>
<dbReference type="AlphaFoldDB" id="A0A6J7DA80"/>
<organism evidence="2">
    <name type="scientific">freshwater metagenome</name>
    <dbReference type="NCBI Taxonomy" id="449393"/>
    <lineage>
        <taxon>unclassified sequences</taxon>
        <taxon>metagenomes</taxon>
        <taxon>ecological metagenomes</taxon>
    </lineage>
</organism>
<sequence length="234" mass="24362">MRRSRTIGSGSPVGRSTRNAETGDVASAVLNGTTARSCERLEMGVPRPVSQMRRAPVRAPSMTSFTEHSTARWISLKSSREKSAVANRRCSPIVTFRGVVAAGVAIETADMAISIALPPIEPASDATCEAPVLTASIATAGCTSDSVNADATSSTPVGSGRGDHLSLVVICASGEGSMMTCVMSMAVNPSTSAWCVLVTRAKRPSDSPSMRYISQSGRPLSRGRPMSRPTSSLS</sequence>
<accession>A0A6J7DA80</accession>
<reference evidence="2" key="1">
    <citation type="submission" date="2020-05" db="EMBL/GenBank/DDBJ databases">
        <authorList>
            <person name="Chiriac C."/>
            <person name="Salcher M."/>
            <person name="Ghai R."/>
            <person name="Kavagutti S V."/>
        </authorList>
    </citation>
    <scope>NUCLEOTIDE SEQUENCE</scope>
</reference>
<gene>
    <name evidence="2" type="ORF">UFOPK3402_00529</name>
</gene>